<organism evidence="1 2">
    <name type="scientific">Parastrongyloides trichosuri</name>
    <name type="common">Possum-specific nematode worm</name>
    <dbReference type="NCBI Taxonomy" id="131310"/>
    <lineage>
        <taxon>Eukaryota</taxon>
        <taxon>Metazoa</taxon>
        <taxon>Ecdysozoa</taxon>
        <taxon>Nematoda</taxon>
        <taxon>Chromadorea</taxon>
        <taxon>Rhabditida</taxon>
        <taxon>Tylenchina</taxon>
        <taxon>Panagrolaimomorpha</taxon>
        <taxon>Strongyloidoidea</taxon>
        <taxon>Strongyloididae</taxon>
        <taxon>Parastrongyloides</taxon>
    </lineage>
</organism>
<reference evidence="2" key="1">
    <citation type="submission" date="2017-02" db="UniProtKB">
        <authorList>
            <consortium name="WormBaseParasite"/>
        </authorList>
    </citation>
    <scope>IDENTIFICATION</scope>
</reference>
<proteinExistence type="predicted"/>
<dbReference type="Proteomes" id="UP000038045">
    <property type="component" value="Unplaced"/>
</dbReference>
<evidence type="ECO:0000313" key="2">
    <source>
        <dbReference type="WBParaSite" id="PTRK_0001114700.1"/>
    </source>
</evidence>
<dbReference type="WBParaSite" id="PTRK_0001114700.1">
    <property type="protein sequence ID" value="PTRK_0001114700.1"/>
    <property type="gene ID" value="PTRK_0001114700"/>
</dbReference>
<keyword evidence="1" id="KW-1185">Reference proteome</keyword>
<accession>A0A0N4ZRL2</accession>
<evidence type="ECO:0000313" key="1">
    <source>
        <dbReference type="Proteomes" id="UP000038045"/>
    </source>
</evidence>
<protein>
    <submittedName>
        <fullName evidence="2">DNA-directed DNA polymerase</fullName>
    </submittedName>
</protein>
<name>A0A0N4ZRL2_PARTI</name>
<sequence length="267" mass="31576">MMMAEPLNEEDIGVLYAVLKYSSRKVVDVTKFDDYTLNIGIMQNRSSLLNYFKQKLGKLRKMNYNDDCNKWISMAVKLEIQGFIYPIPIKHQYVDFEHNVYDYTRYYVIINKASLFDTLFNPSLCGAVLNKCEAKLASVDFLRTYRPLKNEPIKMNKEEFRKVYSKVSGEPIIIHMNDECSKDKKTRFSYDYYHNYEYSQKIKKYSIKKLEYKIMDKYDEIGNNKYAGVNLSDEYKKIIKKNFENKEGVSSICMISVLEKIENSNLD</sequence>
<dbReference type="AlphaFoldDB" id="A0A0N4ZRL2"/>